<evidence type="ECO:0000313" key="2">
    <source>
        <dbReference type="EMBL" id="JAD55177.1"/>
    </source>
</evidence>
<accession>A0A0A9B7B3</accession>
<feature type="compositionally biased region" description="Polar residues" evidence="1">
    <location>
        <begin position="1"/>
        <end position="11"/>
    </location>
</feature>
<proteinExistence type="predicted"/>
<name>A0A0A9B7B3_ARUDO</name>
<evidence type="ECO:0000256" key="1">
    <source>
        <dbReference type="SAM" id="MobiDB-lite"/>
    </source>
</evidence>
<reference evidence="2" key="2">
    <citation type="journal article" date="2015" name="Data Brief">
        <title>Shoot transcriptome of the giant reed, Arundo donax.</title>
        <authorList>
            <person name="Barrero R.A."/>
            <person name="Guerrero F.D."/>
            <person name="Moolhuijzen P."/>
            <person name="Goolsby J.A."/>
            <person name="Tidwell J."/>
            <person name="Bellgard S.E."/>
            <person name="Bellgard M.I."/>
        </authorList>
    </citation>
    <scope>NUCLEOTIDE SEQUENCE</scope>
    <source>
        <tissue evidence="2">Shoot tissue taken approximately 20 cm above the soil surface</tissue>
    </source>
</reference>
<dbReference type="EMBL" id="GBRH01242718">
    <property type="protein sequence ID" value="JAD55177.1"/>
    <property type="molecule type" value="Transcribed_RNA"/>
</dbReference>
<protein>
    <submittedName>
        <fullName evidence="2">Uncharacterized protein</fullName>
    </submittedName>
</protein>
<organism evidence="2">
    <name type="scientific">Arundo donax</name>
    <name type="common">Giant reed</name>
    <name type="synonym">Donax arundinaceus</name>
    <dbReference type="NCBI Taxonomy" id="35708"/>
    <lineage>
        <taxon>Eukaryota</taxon>
        <taxon>Viridiplantae</taxon>
        <taxon>Streptophyta</taxon>
        <taxon>Embryophyta</taxon>
        <taxon>Tracheophyta</taxon>
        <taxon>Spermatophyta</taxon>
        <taxon>Magnoliopsida</taxon>
        <taxon>Liliopsida</taxon>
        <taxon>Poales</taxon>
        <taxon>Poaceae</taxon>
        <taxon>PACMAD clade</taxon>
        <taxon>Arundinoideae</taxon>
        <taxon>Arundineae</taxon>
        <taxon>Arundo</taxon>
    </lineage>
</organism>
<dbReference type="AlphaFoldDB" id="A0A0A9B7B3"/>
<feature type="region of interest" description="Disordered" evidence="1">
    <location>
        <begin position="1"/>
        <end position="42"/>
    </location>
</feature>
<sequence>MRASKSSTMTARSAAAWPRLFSSRARRRRQTTSDAVNAVALQ</sequence>
<reference evidence="2" key="1">
    <citation type="submission" date="2014-09" db="EMBL/GenBank/DDBJ databases">
        <authorList>
            <person name="Magalhaes I.L.F."/>
            <person name="Oliveira U."/>
            <person name="Santos F.R."/>
            <person name="Vidigal T.H.D.A."/>
            <person name="Brescovit A.D."/>
            <person name="Santos A.J."/>
        </authorList>
    </citation>
    <scope>NUCLEOTIDE SEQUENCE</scope>
    <source>
        <tissue evidence="2">Shoot tissue taken approximately 20 cm above the soil surface</tissue>
    </source>
</reference>